<dbReference type="PATRIC" id="fig|273063.9.peg.1493"/>
<sequence length="63" mass="7428">MIPPEEIIKIFLLIPAIILLFYSIVYLILYELKVQPELCKFYRNFSIILAIFGAIFISLYMVI</sequence>
<keyword evidence="3" id="KW-1185">Reference proteome</keyword>
<evidence type="ECO:0000313" key="2">
    <source>
        <dbReference type="EMBL" id="BAK54524.1"/>
    </source>
</evidence>
<organism evidence="2 3">
    <name type="scientific">Sulfurisphaera tokodaii (strain DSM 16993 / JCM 10545 / NBRC 100140 / 7)</name>
    <name type="common">Sulfolobus tokodaii</name>
    <dbReference type="NCBI Taxonomy" id="273063"/>
    <lineage>
        <taxon>Archaea</taxon>
        <taxon>Thermoproteota</taxon>
        <taxon>Thermoprotei</taxon>
        <taxon>Sulfolobales</taxon>
        <taxon>Sulfolobaceae</taxon>
        <taxon>Sulfurisphaera</taxon>
    </lineage>
</organism>
<dbReference type="AlphaFoldDB" id="F9VP16"/>
<dbReference type="OrthoDB" id="377713at2157"/>
<dbReference type="EMBL" id="BA000023">
    <property type="protein sequence ID" value="BAK54524.1"/>
    <property type="molecule type" value="Genomic_DNA"/>
</dbReference>
<name>F9VP16_SULTO</name>
<dbReference type="Proteomes" id="UP000001015">
    <property type="component" value="Chromosome"/>
</dbReference>
<accession>F9VP16</accession>
<evidence type="ECO:0000313" key="3">
    <source>
        <dbReference type="Proteomes" id="UP000001015"/>
    </source>
</evidence>
<gene>
    <name evidence="2" type="ordered locus">STK_13115</name>
</gene>
<protein>
    <submittedName>
        <fullName evidence="2">Uncharacterized protein</fullName>
    </submittedName>
</protein>
<feature type="transmembrane region" description="Helical" evidence="1">
    <location>
        <begin position="41"/>
        <end position="62"/>
    </location>
</feature>
<proteinExistence type="predicted"/>
<evidence type="ECO:0000256" key="1">
    <source>
        <dbReference type="SAM" id="Phobius"/>
    </source>
</evidence>
<reference evidence="3" key="1">
    <citation type="journal article" date="2001" name="DNA Res.">
        <title>Complete genome sequence of an aerobic thermoacidophilic Crenarchaeon, Sulfolobus tokodaii strain7.</title>
        <authorList>
            <person name="Kawarabayasi Y."/>
            <person name="Hino Y."/>
            <person name="Horikawa H."/>
            <person name="Jin-no K."/>
            <person name="Takahashi M."/>
            <person name="Sekine M."/>
            <person name="Baba S."/>
            <person name="Ankai A."/>
            <person name="Kosugi H."/>
            <person name="Hosoyama A."/>
            <person name="Fukui S."/>
            <person name="Nagai Y."/>
            <person name="Nishijima K."/>
            <person name="Otsuka R."/>
            <person name="Nakazawa H."/>
            <person name="Takamiya M."/>
            <person name="Kato Y."/>
            <person name="Yoshizawa T."/>
            <person name="Tanaka T."/>
            <person name="Kudoh Y."/>
            <person name="Yamazaki J."/>
            <person name="Kushida N."/>
            <person name="Oguchi A."/>
            <person name="Aoki K."/>
            <person name="Masuda S."/>
            <person name="Yanagii M."/>
            <person name="Nishimura M."/>
            <person name="Yamagishi A."/>
            <person name="Oshima T."/>
            <person name="Kikuchi H."/>
        </authorList>
    </citation>
    <scope>NUCLEOTIDE SEQUENCE [LARGE SCALE GENOMIC DNA]</scope>
    <source>
        <strain evidence="3">DSM 16993 / JCM 10545 / NBRC 100140 / 7</strain>
    </source>
</reference>
<dbReference type="eggNOG" id="arCOG08347">
    <property type="taxonomic scope" value="Archaea"/>
</dbReference>
<keyword evidence="1" id="KW-1133">Transmembrane helix</keyword>
<dbReference type="STRING" id="273063.STK_13115"/>
<keyword evidence="1" id="KW-0472">Membrane</keyword>
<dbReference type="RefSeq" id="WP_052846533.1">
    <property type="nucleotide sequence ID" value="NC_003106.2"/>
</dbReference>
<keyword evidence="1" id="KW-0812">Transmembrane</keyword>
<feature type="transmembrane region" description="Helical" evidence="1">
    <location>
        <begin position="7"/>
        <end position="29"/>
    </location>
</feature>
<dbReference type="KEGG" id="sto:STK_13115"/>
<dbReference type="GeneID" id="25400302"/>